<dbReference type="PANTHER" id="PTHR43737">
    <property type="entry name" value="BLL7424 PROTEIN"/>
    <property type="match status" value="1"/>
</dbReference>
<comment type="caution">
    <text evidence="1">The sequence shown here is derived from an EMBL/GenBank/DDBJ whole genome shotgun (WGS) entry which is preliminary data.</text>
</comment>
<gene>
    <name evidence="1" type="ORF">J2I48_27230</name>
</gene>
<dbReference type="PANTHER" id="PTHR43737:SF1">
    <property type="entry name" value="DUF1501 DOMAIN-CONTAINING PROTEIN"/>
    <property type="match status" value="1"/>
</dbReference>
<keyword evidence="2" id="KW-1185">Reference proteome</keyword>
<dbReference type="EMBL" id="JAFMYU010000037">
    <property type="protein sequence ID" value="MBO0934733.1"/>
    <property type="molecule type" value="Genomic_DNA"/>
</dbReference>
<reference evidence="1 2" key="1">
    <citation type="submission" date="2021-03" db="EMBL/GenBank/DDBJ databases">
        <title>Fibrella sp. HMF5036 genome sequencing and assembly.</title>
        <authorList>
            <person name="Kang H."/>
            <person name="Kim H."/>
            <person name="Bae S."/>
            <person name="Joh K."/>
        </authorList>
    </citation>
    <scope>NUCLEOTIDE SEQUENCE [LARGE SCALE GENOMIC DNA]</scope>
    <source>
        <strain evidence="1 2">HMF5036</strain>
    </source>
</reference>
<dbReference type="InterPro" id="IPR010869">
    <property type="entry name" value="DUF1501"/>
</dbReference>
<dbReference type="RefSeq" id="WP_207338699.1">
    <property type="nucleotide sequence ID" value="NZ_JAFMYU010000037.1"/>
</dbReference>
<evidence type="ECO:0000313" key="1">
    <source>
        <dbReference type="EMBL" id="MBO0934733.1"/>
    </source>
</evidence>
<proteinExistence type="predicted"/>
<evidence type="ECO:0000313" key="2">
    <source>
        <dbReference type="Proteomes" id="UP000664795"/>
    </source>
</evidence>
<dbReference type="Pfam" id="PF07394">
    <property type="entry name" value="DUF1501"/>
    <property type="match status" value="1"/>
</dbReference>
<sequence length="410" mass="44727">MKRRHFLQQSAFATAGTMLIPSFLKAFETQAKGLAGATGALTGSSPTGKILVVVQLSGGNDGLNTVVPYRNDIYYRERPGIAIKPDKVLTLNDEVGLNPALAPLRALYDDGLLTVINNVGYPNPDRSHFRSMDIWQTASNSDQYLQTGWVGRYLDAACAGQPGVANRPKAIEVDDTLSLSMKGRGQNALALIDPKKLFNQTRGNLVETLAAAKPDPHHGDVAYLYKTLAETTSSAAYVYDKTKVAKTQTTYPAHELGNRLKTVSELIQSGVETQVYYVSIGGFDTHINQPGQQERLLKQYGEAVGAFMQDMKASGRMQDVLLMTFSEFGRRVKQNASNGTDHGTANNVFLLGGMGNRKVFNPAPTLTDLDEGDLRYSVDFRSIYATLLHDWLGTNDAAILGQKFDRLGVV</sequence>
<protein>
    <submittedName>
        <fullName evidence="1">DUF1501 domain-containing protein</fullName>
    </submittedName>
</protein>
<dbReference type="Proteomes" id="UP000664795">
    <property type="component" value="Unassembled WGS sequence"/>
</dbReference>
<name>A0A939K2M4_9BACT</name>
<dbReference type="AlphaFoldDB" id="A0A939K2M4"/>
<organism evidence="1 2">
    <name type="scientific">Fibrella aquatilis</name>
    <dbReference type="NCBI Taxonomy" id="2817059"/>
    <lineage>
        <taxon>Bacteria</taxon>
        <taxon>Pseudomonadati</taxon>
        <taxon>Bacteroidota</taxon>
        <taxon>Cytophagia</taxon>
        <taxon>Cytophagales</taxon>
        <taxon>Spirosomataceae</taxon>
        <taxon>Fibrella</taxon>
    </lineage>
</organism>
<accession>A0A939K2M4</accession>